<dbReference type="Proteomes" id="UP000641625">
    <property type="component" value="Unassembled WGS sequence"/>
</dbReference>
<accession>A0A847UN74</accession>
<name>A0A847UN74_HALAR</name>
<proteinExistence type="predicted"/>
<dbReference type="RefSeq" id="WP_170097449.1">
    <property type="nucleotide sequence ID" value="NZ_WOWA01000005.1"/>
</dbReference>
<dbReference type="InterPro" id="IPR011991">
    <property type="entry name" value="ArsR-like_HTH"/>
</dbReference>
<dbReference type="AlphaFoldDB" id="A0A847UN74"/>
<feature type="region of interest" description="Disordered" evidence="1">
    <location>
        <begin position="1"/>
        <end position="21"/>
    </location>
</feature>
<dbReference type="SUPFAM" id="SSF46785">
    <property type="entry name" value="Winged helix' DNA-binding domain"/>
    <property type="match status" value="1"/>
</dbReference>
<evidence type="ECO:0000313" key="2">
    <source>
        <dbReference type="EMBL" id="NLV13966.1"/>
    </source>
</evidence>
<dbReference type="CDD" id="cd00090">
    <property type="entry name" value="HTH_ARSR"/>
    <property type="match status" value="1"/>
</dbReference>
<reference evidence="2" key="1">
    <citation type="submission" date="2019-12" db="EMBL/GenBank/DDBJ databases">
        <title>Whole genome sequencing of Haloarcula argentinensis strain pws5.</title>
        <authorList>
            <person name="Verma D.K."/>
            <person name="Gopal K."/>
            <person name="Prasad E.S."/>
        </authorList>
    </citation>
    <scope>NUCLEOTIDE SEQUENCE</scope>
    <source>
        <strain evidence="2">Pws5</strain>
    </source>
</reference>
<sequence length="119" mass="13380">MSAHPKAPRSKRPTQTERIENNDLTTAELLDLFGDEYTRRVYEVVAEQPRSGRDVAEAADVSRPTAYRRLNDLRDAGLVRTEMTICEDGHQRERFEAVATTLSLSLNEGGMDAMVRVAD</sequence>
<evidence type="ECO:0000313" key="3">
    <source>
        <dbReference type="Proteomes" id="UP000641625"/>
    </source>
</evidence>
<dbReference type="InterPro" id="IPR036388">
    <property type="entry name" value="WH-like_DNA-bd_sf"/>
</dbReference>
<gene>
    <name evidence="2" type="ORF">GOC77_11870</name>
</gene>
<comment type="caution">
    <text evidence="2">The sequence shown here is derived from an EMBL/GenBank/DDBJ whole genome shotgun (WGS) entry which is preliminary data.</text>
</comment>
<dbReference type="Gene3D" id="1.10.10.10">
    <property type="entry name" value="Winged helix-like DNA-binding domain superfamily/Winged helix DNA-binding domain"/>
    <property type="match status" value="1"/>
</dbReference>
<dbReference type="Pfam" id="PF12840">
    <property type="entry name" value="HTH_20"/>
    <property type="match status" value="1"/>
</dbReference>
<evidence type="ECO:0000256" key="1">
    <source>
        <dbReference type="SAM" id="MobiDB-lite"/>
    </source>
</evidence>
<dbReference type="InterPro" id="IPR036390">
    <property type="entry name" value="WH_DNA-bd_sf"/>
</dbReference>
<dbReference type="EMBL" id="WOWA01000005">
    <property type="protein sequence ID" value="NLV13966.1"/>
    <property type="molecule type" value="Genomic_DNA"/>
</dbReference>
<feature type="compositionally biased region" description="Basic residues" evidence="1">
    <location>
        <begin position="1"/>
        <end position="12"/>
    </location>
</feature>
<organism evidence="2 3">
    <name type="scientific">Haloarcula argentinensis</name>
    <dbReference type="NCBI Taxonomy" id="43776"/>
    <lineage>
        <taxon>Archaea</taxon>
        <taxon>Methanobacteriati</taxon>
        <taxon>Methanobacteriota</taxon>
        <taxon>Stenosarchaea group</taxon>
        <taxon>Halobacteria</taxon>
        <taxon>Halobacteriales</taxon>
        <taxon>Haloarculaceae</taxon>
        <taxon>Haloarcula</taxon>
    </lineage>
</organism>
<protein>
    <submittedName>
        <fullName evidence="2">Helix-turn-helix domain-containing protein</fullName>
    </submittedName>
</protein>